<dbReference type="Pfam" id="PF10374">
    <property type="entry name" value="EST1"/>
    <property type="match status" value="1"/>
</dbReference>
<feature type="region of interest" description="Disordered" evidence="7">
    <location>
        <begin position="1176"/>
        <end position="1217"/>
    </location>
</feature>
<feature type="compositionally biased region" description="Basic and acidic residues" evidence="7">
    <location>
        <begin position="1182"/>
        <end position="1199"/>
    </location>
</feature>
<dbReference type="InterPro" id="IPR011990">
    <property type="entry name" value="TPR-like_helical_dom_sf"/>
</dbReference>
<dbReference type="OrthoDB" id="2017974at2759"/>
<dbReference type="GO" id="GO:0000184">
    <property type="term" value="P:nuclear-transcribed mRNA catabolic process, nonsense-mediated decay"/>
    <property type="evidence" value="ECO:0007669"/>
    <property type="project" value="UniProtKB-KW"/>
</dbReference>
<dbReference type="InterPro" id="IPR045153">
    <property type="entry name" value="Est1/Ebs1-like"/>
</dbReference>
<dbReference type="EMBL" id="JADBJN010000001">
    <property type="protein sequence ID" value="KAG5684203.1"/>
    <property type="molecule type" value="Genomic_DNA"/>
</dbReference>
<evidence type="ECO:0000313" key="10">
    <source>
        <dbReference type="Proteomes" id="UP001107558"/>
    </source>
</evidence>
<dbReference type="PANTHER" id="PTHR15696:SF0">
    <property type="entry name" value="TELOMERASE-BINDING PROTEIN EST1A"/>
    <property type="match status" value="1"/>
</dbReference>
<feature type="region of interest" description="Disordered" evidence="7">
    <location>
        <begin position="215"/>
        <end position="450"/>
    </location>
</feature>
<feature type="compositionally biased region" description="Basic residues" evidence="7">
    <location>
        <begin position="310"/>
        <end position="320"/>
    </location>
</feature>
<feature type="region of interest" description="Disordered" evidence="7">
    <location>
        <begin position="1"/>
        <end position="123"/>
    </location>
</feature>
<keyword evidence="3" id="KW-0963">Cytoplasm</keyword>
<keyword evidence="10" id="KW-1185">Reference proteome</keyword>
<dbReference type="Pfam" id="PF10373">
    <property type="entry name" value="EST1_DNA_bind"/>
    <property type="match status" value="1"/>
</dbReference>
<dbReference type="SMART" id="SM00670">
    <property type="entry name" value="PINc"/>
    <property type="match status" value="1"/>
</dbReference>
<dbReference type="Proteomes" id="UP001107558">
    <property type="component" value="Chromosome 1"/>
</dbReference>
<comment type="subcellular location">
    <subcellularLocation>
        <location evidence="2">Cytoplasm</location>
    </subcellularLocation>
    <subcellularLocation>
        <location evidence="1">Nucleus</location>
    </subcellularLocation>
</comment>
<dbReference type="CDD" id="cd09885">
    <property type="entry name" value="PIN_Smg6-like"/>
    <property type="match status" value="1"/>
</dbReference>
<dbReference type="Gene3D" id="1.25.40.10">
    <property type="entry name" value="Tetratricopeptide repeat domain"/>
    <property type="match status" value="1"/>
</dbReference>
<feature type="compositionally biased region" description="Basic and acidic residues" evidence="7">
    <location>
        <begin position="402"/>
        <end position="415"/>
    </location>
</feature>
<feature type="compositionally biased region" description="Basic and acidic residues" evidence="7">
    <location>
        <begin position="74"/>
        <end position="84"/>
    </location>
</feature>
<evidence type="ECO:0000256" key="5">
    <source>
        <dbReference type="ARBA" id="ARBA00023242"/>
    </source>
</evidence>
<protein>
    <recommendedName>
        <fullName evidence="8">PIN domain-containing protein</fullName>
    </recommendedName>
</protein>
<dbReference type="PANTHER" id="PTHR15696">
    <property type="entry name" value="SMG-7 SUPPRESSOR WITH MORPHOLOGICAL EFFECT ON GENITALIA PROTEIN 7"/>
    <property type="match status" value="1"/>
</dbReference>
<dbReference type="GO" id="GO:0005697">
    <property type="term" value="C:telomerase holoenzyme complex"/>
    <property type="evidence" value="ECO:0007669"/>
    <property type="project" value="TreeGrafter"/>
</dbReference>
<dbReference type="GO" id="GO:0070034">
    <property type="term" value="F:telomerase RNA binding"/>
    <property type="evidence" value="ECO:0007669"/>
    <property type="project" value="TreeGrafter"/>
</dbReference>
<keyword evidence="5" id="KW-0539">Nucleus</keyword>
<feature type="compositionally biased region" description="Basic and acidic residues" evidence="7">
    <location>
        <begin position="29"/>
        <end position="48"/>
    </location>
</feature>
<dbReference type="SUPFAM" id="SSF88723">
    <property type="entry name" value="PIN domain-like"/>
    <property type="match status" value="1"/>
</dbReference>
<feature type="compositionally biased region" description="Polar residues" evidence="7">
    <location>
        <begin position="9"/>
        <end position="26"/>
    </location>
</feature>
<evidence type="ECO:0000256" key="6">
    <source>
        <dbReference type="SAM" id="Coils"/>
    </source>
</evidence>
<feature type="coiled-coil region" evidence="6">
    <location>
        <begin position="1230"/>
        <end position="1264"/>
    </location>
</feature>
<dbReference type="InterPro" id="IPR029060">
    <property type="entry name" value="PIN-like_dom_sf"/>
</dbReference>
<accession>A0A9J6CRK2</accession>
<keyword evidence="4" id="KW-0866">Nonsense-mediated mRNA decay</keyword>
<feature type="compositionally biased region" description="Basic and acidic residues" evidence="7">
    <location>
        <begin position="250"/>
        <end position="276"/>
    </location>
</feature>
<dbReference type="Gene3D" id="3.40.50.1010">
    <property type="entry name" value="5'-nuclease"/>
    <property type="match status" value="1"/>
</dbReference>
<dbReference type="InterPro" id="IPR002716">
    <property type="entry name" value="PIN_dom"/>
</dbReference>
<feature type="compositionally biased region" description="Polar residues" evidence="7">
    <location>
        <begin position="416"/>
        <end position="436"/>
    </location>
</feature>
<comment type="caution">
    <text evidence="9">The sequence shown here is derived from an EMBL/GenBank/DDBJ whole genome shotgun (WGS) entry which is preliminary data.</text>
</comment>
<sequence length="1491" mass="172578">MDNYGSRGGNSNKYTLNKNQKSTYNNRRPVHDDEMYSERDRGGDDYYGRKPKKPEQNFYHQQKQQQQQHSDSSSSKRFETRPPSEPRILSNNINNNNFAPNQIDADRSRGDQRGGNKPPSVPRINANAAAFRNLPMNIDTLPPRLKRKCLKDAGLPEELAEKSLSEFVQQSSPYPTSNTLPYRNRYDQRYEQQQQYHQQNNNNYQSKYNQNQTYHHHHHNNNERGNSHHRSRSITPPPPRQQVQHQKHTPKNEWKSPNDKQHDDLMRNKVDSKDGSSFDWSEDVLQNSQSLPYDVNQSQLSGHKYEDNNRHRHRNRRRNRSASSNGSVERSSGGGYNPNDNNFQNAFKMPFPKSGNNNRQRRNSQSSYNSRENSMERSYGYNSRENSLDRRQNRGRRYQNRRGSDNYHSSRENSTERFGSNWSRHGSSNNLQQDDNLSWRKTDIDGPQMSSRTDQKIAELTKQFEHSVELNRNNNATEHKLLFDPKNPEKPILVTQSQSRTREFLVPDLNEHFNINDHQHYFSSAKPSWFKNSSEQYQKQIKSKSAIDELNRLDDELSRIIDSGELIEQWNQIYELREKIQKIFEVLLRNDMRFCQIEHVEHYFWKLLFYKIIEVLRNKMQDANEIERNIFKEKALEIVDTGTRYLESLLTHIEICHKFEIQDYIGDNAASYRSGLGYIGLALVSAQKIFLFLGDLARYREQINQTNNFGRAKNYYVKAQQIVPKNGRPFNQLALLAVYSKRKIDAVYFYMRSLMSSNPFLSAKESLVALFDEIRKKYEFSQRKREEKNRLRLKEKEHHHFDGNLRKETWVHPEGGVRVHRTAPLDLSMLGKRHDSSDDDEELEQLDPSELNKRFIISFLHVQGKLITKIGMESFQSCAIQMLKEFKALLHISPIPINSHRLLQLISLNIYAIDCNVTNSTELKDLTSGSDIQVRSEMQECAIIVALLMFGIIVDRFIEVLKETLNGDSGNKSNDVSVVKLGVDDHKNMDKSATIKDESKKILKLNEDSKVMLPAIKVFTDWMFYHENIWNPPPFPFPDYKIGATSNHDLWTGLAILMTLLETVVDANKDYLVLEKEEDCTLVRLLEDITMAGFTPLKKVTQDPIYCRSDINIEIAQNSLRLQKIKFFGTDFLCKCNPQPILKKIISSNGRIEYISVVQNRTGSATDSEILIESFSDEEENDNKKIEDGDINNEQEKNKSNVKISNNDNEEGDKDEIGKDKETTVDLKKNHNDAAEIRRLLRRKDELERKHKMQEKYNERLQDILAKSMVALHIEVRPRYLIPDTNCFIDDLNLIKSIANAYDSLHYQLMIPITVIAELEGLGRGNAKSLTSSSSSTSMPVSSSVMAPALCEKLEKISMHKNIKSGSRNDPQHVAMVTQACKNALAFLNSKHPAVKCVTTKGSIINATIFTSEDGPANEQKSNDDKILDTALSLCKKNVDEKRGDVRYIVREVVLLTNDRNLRVKALTNDIPVRELPDFIRWAGLGSDHDL</sequence>
<evidence type="ECO:0000313" key="9">
    <source>
        <dbReference type="EMBL" id="KAG5684203.1"/>
    </source>
</evidence>
<name>A0A9J6CRK2_POLVA</name>
<dbReference type="InterPro" id="IPR018834">
    <property type="entry name" value="DNA/RNA-bd_Est1-type"/>
</dbReference>
<feature type="compositionally biased region" description="Basic and acidic residues" evidence="7">
    <location>
        <begin position="104"/>
        <end position="114"/>
    </location>
</feature>
<organism evidence="9 10">
    <name type="scientific">Polypedilum vanderplanki</name>
    <name type="common">Sleeping chironomid midge</name>
    <dbReference type="NCBI Taxonomy" id="319348"/>
    <lineage>
        <taxon>Eukaryota</taxon>
        <taxon>Metazoa</taxon>
        <taxon>Ecdysozoa</taxon>
        <taxon>Arthropoda</taxon>
        <taxon>Hexapoda</taxon>
        <taxon>Insecta</taxon>
        <taxon>Pterygota</taxon>
        <taxon>Neoptera</taxon>
        <taxon>Endopterygota</taxon>
        <taxon>Diptera</taxon>
        <taxon>Nematocera</taxon>
        <taxon>Chironomoidea</taxon>
        <taxon>Chironomidae</taxon>
        <taxon>Chironominae</taxon>
        <taxon>Polypedilum</taxon>
        <taxon>Polypedilum</taxon>
    </lineage>
</organism>
<dbReference type="GO" id="GO:0042162">
    <property type="term" value="F:telomeric DNA binding"/>
    <property type="evidence" value="ECO:0007669"/>
    <property type="project" value="TreeGrafter"/>
</dbReference>
<evidence type="ECO:0000256" key="4">
    <source>
        <dbReference type="ARBA" id="ARBA00023161"/>
    </source>
</evidence>
<feature type="domain" description="PIN" evidence="8">
    <location>
        <begin position="1279"/>
        <end position="1464"/>
    </location>
</feature>
<feature type="compositionally biased region" description="Low complexity" evidence="7">
    <location>
        <begin position="60"/>
        <end position="73"/>
    </location>
</feature>
<evidence type="ECO:0000256" key="7">
    <source>
        <dbReference type="SAM" id="MobiDB-lite"/>
    </source>
</evidence>
<dbReference type="Pfam" id="PF13638">
    <property type="entry name" value="PIN_4"/>
    <property type="match status" value="1"/>
</dbReference>
<proteinExistence type="predicted"/>
<dbReference type="GO" id="GO:0005737">
    <property type="term" value="C:cytoplasm"/>
    <property type="evidence" value="ECO:0007669"/>
    <property type="project" value="UniProtKB-SubCell"/>
</dbReference>
<gene>
    <name evidence="9" type="ORF">PVAND_013442</name>
</gene>
<reference evidence="9" key="1">
    <citation type="submission" date="2021-03" db="EMBL/GenBank/DDBJ databases">
        <title>Chromosome level genome of the anhydrobiotic midge Polypedilum vanderplanki.</title>
        <authorList>
            <person name="Yoshida Y."/>
            <person name="Kikawada T."/>
            <person name="Gusev O."/>
        </authorList>
    </citation>
    <scope>NUCLEOTIDE SEQUENCE</scope>
    <source>
        <strain evidence="9">NIAS01</strain>
        <tissue evidence="9">Whole body or cell culture</tissue>
    </source>
</reference>
<evidence type="ECO:0000259" key="8">
    <source>
        <dbReference type="SMART" id="SM00670"/>
    </source>
</evidence>
<evidence type="ECO:0000256" key="3">
    <source>
        <dbReference type="ARBA" id="ARBA00022490"/>
    </source>
</evidence>
<dbReference type="InterPro" id="IPR019458">
    <property type="entry name" value="Est1-like_N"/>
</dbReference>
<evidence type="ECO:0000256" key="2">
    <source>
        <dbReference type="ARBA" id="ARBA00004496"/>
    </source>
</evidence>
<keyword evidence="6" id="KW-0175">Coiled coil</keyword>
<feature type="compositionally biased region" description="Polar residues" evidence="7">
    <location>
        <begin position="284"/>
        <end position="301"/>
    </location>
</feature>
<feature type="compositionally biased region" description="Polar residues" evidence="7">
    <location>
        <begin position="321"/>
        <end position="330"/>
    </location>
</feature>
<evidence type="ECO:0000256" key="1">
    <source>
        <dbReference type="ARBA" id="ARBA00004123"/>
    </source>
</evidence>
<feature type="compositionally biased region" description="Low complexity" evidence="7">
    <location>
        <begin position="354"/>
        <end position="372"/>
    </location>
</feature>
<dbReference type="SUPFAM" id="SSF48452">
    <property type="entry name" value="TPR-like"/>
    <property type="match status" value="1"/>
</dbReference>